<keyword evidence="3" id="KW-1185">Reference proteome</keyword>
<dbReference type="SUPFAM" id="SSF48452">
    <property type="entry name" value="TPR-like"/>
    <property type="match status" value="1"/>
</dbReference>
<dbReference type="PANTHER" id="PTHR47691">
    <property type="entry name" value="REGULATOR-RELATED"/>
    <property type="match status" value="1"/>
</dbReference>
<accession>A0A5M3XKC3</accession>
<comment type="caution">
    <text evidence="2">The sequence shown here is derived from an EMBL/GenBank/DDBJ whole genome shotgun (WGS) entry which is preliminary data.</text>
</comment>
<evidence type="ECO:0000313" key="2">
    <source>
        <dbReference type="EMBL" id="GES21390.1"/>
    </source>
</evidence>
<dbReference type="Pfam" id="PF20703">
    <property type="entry name" value="nSTAND1"/>
    <property type="match status" value="1"/>
</dbReference>
<name>A0A5M3XKC3_9ACTN</name>
<dbReference type="Gene3D" id="1.25.40.10">
    <property type="entry name" value="Tetratricopeptide repeat domain"/>
    <property type="match status" value="1"/>
</dbReference>
<dbReference type="OrthoDB" id="3204522at2"/>
<feature type="domain" description="Novel STAND NTPase 1" evidence="1">
    <location>
        <begin position="14"/>
        <end position="389"/>
    </location>
</feature>
<dbReference type="Gene3D" id="3.40.50.300">
    <property type="entry name" value="P-loop containing nucleotide triphosphate hydrolases"/>
    <property type="match status" value="1"/>
</dbReference>
<proteinExistence type="predicted"/>
<sequence>MITGTGNAHVTDQPYVGLRAFRRADGHKFFGRERESYEVATQWQANRLTILHGPSGVGKTSLINAGVLPLLDPDATDALPVGRVSHGSAFPVAGNVSYPAAALPPQHNPHVFALLSSWAPQESPTRLARLTLESFLRSRPSRQDQFGDPVLVLLAIDQAEELFDDFAHRQSYREWFLDQLKKAISADENIRLLMCIRDDHLASIMPYRSQLAGHSHWRVRLDPLGREQSRQAIEGPLAGTGRGFTDHAVRKLLNDLCVDRGGLLGEREQAEPVQLQVACSMLWRSLPPGVTKITPFQIGEVVAADEQVTEFFEKTVREVAAEHLGGDMPRLTAWLARTFVTELVTRQRVTIRETMTAGMDNALIQALVDRHILDSDRGGWCELSHDRLIPPVLKAAGPIDLSRQVSDPDDVLSAAELALRDRNLELAESLGEEALQRASGDVRLAAEIGSFLGNVAYQAEGYDTAIERYRTAAQLFETLGAIDAVARLLVGIGRLRLAQGEPGLAVDELTAAMRRFRHDLSIQTALAWALWHDGASQAARDTLTDVLEQEGGALDALQARGEILASMGENAAALRDLDRAGPLQWPSTKAAHALAATWLAADSGHTEIAQEHDKEIMEALADAPDSGPVQLYAAWISAAQGNREAAADHAGRALSARSPGLPGHLVPEARRLNSLA</sequence>
<dbReference type="InterPro" id="IPR027417">
    <property type="entry name" value="P-loop_NTPase"/>
</dbReference>
<organism evidence="2 3">
    <name type="scientific">Acrocarpospora pleiomorpha</name>
    <dbReference type="NCBI Taxonomy" id="90975"/>
    <lineage>
        <taxon>Bacteria</taxon>
        <taxon>Bacillati</taxon>
        <taxon>Actinomycetota</taxon>
        <taxon>Actinomycetes</taxon>
        <taxon>Streptosporangiales</taxon>
        <taxon>Streptosporangiaceae</taxon>
        <taxon>Acrocarpospora</taxon>
    </lineage>
</organism>
<dbReference type="InterPro" id="IPR049052">
    <property type="entry name" value="nSTAND1"/>
</dbReference>
<dbReference type="RefSeq" id="WP_155346387.1">
    <property type="nucleotide sequence ID" value="NZ_BAAAHM010000019.1"/>
</dbReference>
<evidence type="ECO:0000259" key="1">
    <source>
        <dbReference type="Pfam" id="PF20703"/>
    </source>
</evidence>
<dbReference type="InterPro" id="IPR011990">
    <property type="entry name" value="TPR-like_helical_dom_sf"/>
</dbReference>
<dbReference type="Proteomes" id="UP000377595">
    <property type="component" value="Unassembled WGS sequence"/>
</dbReference>
<dbReference type="EMBL" id="BLAF01000023">
    <property type="protein sequence ID" value="GES21390.1"/>
    <property type="molecule type" value="Genomic_DNA"/>
</dbReference>
<reference evidence="2 3" key="1">
    <citation type="submission" date="2019-10" db="EMBL/GenBank/DDBJ databases">
        <title>Whole genome shotgun sequence of Acrocarpospora pleiomorpha NBRC 16267.</title>
        <authorList>
            <person name="Ichikawa N."/>
            <person name="Kimura A."/>
            <person name="Kitahashi Y."/>
            <person name="Komaki H."/>
            <person name="Oguchi A."/>
        </authorList>
    </citation>
    <scope>NUCLEOTIDE SEQUENCE [LARGE SCALE GENOMIC DNA]</scope>
    <source>
        <strain evidence="2 3">NBRC 16267</strain>
    </source>
</reference>
<dbReference type="SUPFAM" id="SSF52540">
    <property type="entry name" value="P-loop containing nucleoside triphosphate hydrolases"/>
    <property type="match status" value="1"/>
</dbReference>
<dbReference type="PANTHER" id="PTHR47691:SF3">
    <property type="entry name" value="HTH-TYPE TRANSCRIPTIONAL REGULATOR RV0890C-RELATED"/>
    <property type="match status" value="1"/>
</dbReference>
<protein>
    <recommendedName>
        <fullName evidence="1">Novel STAND NTPase 1 domain-containing protein</fullName>
    </recommendedName>
</protein>
<evidence type="ECO:0000313" key="3">
    <source>
        <dbReference type="Proteomes" id="UP000377595"/>
    </source>
</evidence>
<dbReference type="AlphaFoldDB" id="A0A5M3XKC3"/>
<gene>
    <name evidence="2" type="ORF">Aple_042860</name>
</gene>